<sequence>MSDVSDIAHWCISRSHRQVKLHTRRPNLAQALREAGLEITDGPARLVLWLDDAIGESQPWEHAVGDGEVLIEGCLPVLRGVHAIAVETDRAVILAADNDERRRIEFLEDSVTTLPVHPVALGTLDESARNAGFELVERWVDWSMELPNPTDPCHLSLFRNL</sequence>
<gene>
    <name evidence="1" type="ORF">METZ01_LOCUS20396</name>
</gene>
<proteinExistence type="predicted"/>
<evidence type="ECO:0000313" key="1">
    <source>
        <dbReference type="EMBL" id="SUZ67542.1"/>
    </source>
</evidence>
<accession>A0A381PKK3</accession>
<organism evidence="1">
    <name type="scientific">marine metagenome</name>
    <dbReference type="NCBI Taxonomy" id="408172"/>
    <lineage>
        <taxon>unclassified sequences</taxon>
        <taxon>metagenomes</taxon>
        <taxon>ecological metagenomes</taxon>
    </lineage>
</organism>
<reference evidence="1" key="1">
    <citation type="submission" date="2018-05" db="EMBL/GenBank/DDBJ databases">
        <authorList>
            <person name="Lanie J.A."/>
            <person name="Ng W.-L."/>
            <person name="Kazmierczak K.M."/>
            <person name="Andrzejewski T.M."/>
            <person name="Davidsen T.M."/>
            <person name="Wayne K.J."/>
            <person name="Tettelin H."/>
            <person name="Glass J.I."/>
            <person name="Rusch D."/>
            <person name="Podicherti R."/>
            <person name="Tsui H.-C.T."/>
            <person name="Winkler M.E."/>
        </authorList>
    </citation>
    <scope>NUCLEOTIDE SEQUENCE</scope>
</reference>
<dbReference type="EMBL" id="UINC01001015">
    <property type="protein sequence ID" value="SUZ67542.1"/>
    <property type="molecule type" value="Genomic_DNA"/>
</dbReference>
<name>A0A381PKK3_9ZZZZ</name>
<dbReference type="AlphaFoldDB" id="A0A381PKK3"/>
<protein>
    <submittedName>
        <fullName evidence="1">Uncharacterized protein</fullName>
    </submittedName>
</protein>